<evidence type="ECO:0000256" key="1">
    <source>
        <dbReference type="SAM" id="MobiDB-lite"/>
    </source>
</evidence>
<accession>A0AAV2NIV9</accession>
<protein>
    <submittedName>
        <fullName evidence="2">Uncharacterized protein</fullName>
    </submittedName>
</protein>
<feature type="region of interest" description="Disordered" evidence="1">
    <location>
        <begin position="1"/>
        <end position="53"/>
    </location>
</feature>
<organism evidence="2 3">
    <name type="scientific">Lasius platythorax</name>
    <dbReference type="NCBI Taxonomy" id="488582"/>
    <lineage>
        <taxon>Eukaryota</taxon>
        <taxon>Metazoa</taxon>
        <taxon>Ecdysozoa</taxon>
        <taxon>Arthropoda</taxon>
        <taxon>Hexapoda</taxon>
        <taxon>Insecta</taxon>
        <taxon>Pterygota</taxon>
        <taxon>Neoptera</taxon>
        <taxon>Endopterygota</taxon>
        <taxon>Hymenoptera</taxon>
        <taxon>Apocrita</taxon>
        <taxon>Aculeata</taxon>
        <taxon>Formicoidea</taxon>
        <taxon>Formicidae</taxon>
        <taxon>Formicinae</taxon>
        <taxon>Lasius</taxon>
        <taxon>Lasius</taxon>
    </lineage>
</organism>
<evidence type="ECO:0000313" key="2">
    <source>
        <dbReference type="EMBL" id="CAL1680107.1"/>
    </source>
</evidence>
<proteinExistence type="predicted"/>
<name>A0AAV2NIV9_9HYME</name>
<keyword evidence="3" id="KW-1185">Reference proteome</keyword>
<dbReference type="AlphaFoldDB" id="A0AAV2NIV9"/>
<dbReference type="EMBL" id="OZ034825">
    <property type="protein sequence ID" value="CAL1680107.1"/>
    <property type="molecule type" value="Genomic_DNA"/>
</dbReference>
<feature type="compositionally biased region" description="Basic and acidic residues" evidence="1">
    <location>
        <begin position="1"/>
        <end position="23"/>
    </location>
</feature>
<gene>
    <name evidence="2" type="ORF">LPLAT_LOCUS6188</name>
</gene>
<reference evidence="2" key="1">
    <citation type="submission" date="2024-04" db="EMBL/GenBank/DDBJ databases">
        <authorList>
            <consortium name="Molecular Ecology Group"/>
        </authorList>
    </citation>
    <scope>NUCLEOTIDE SEQUENCE</scope>
</reference>
<dbReference type="Proteomes" id="UP001497644">
    <property type="component" value="Chromosome 2"/>
</dbReference>
<sequence>MRRRGREEEKKKKEADTRGKETNKGIAVQDSYPKENQGNTRDPGLFEARRRSSSQQTVCTVKVARIDRTAGLSSTISIGDYFRHCISRRALH</sequence>
<evidence type="ECO:0000313" key="3">
    <source>
        <dbReference type="Proteomes" id="UP001497644"/>
    </source>
</evidence>